<evidence type="ECO:0000313" key="8">
    <source>
        <dbReference type="Proteomes" id="UP001377567"/>
    </source>
</evidence>
<organism evidence="7 8">
    <name type="scientific">Maudiozyma humilis</name>
    <name type="common">Sour dough yeast</name>
    <name type="synonym">Kazachstania humilis</name>
    <dbReference type="NCBI Taxonomy" id="51915"/>
    <lineage>
        <taxon>Eukaryota</taxon>
        <taxon>Fungi</taxon>
        <taxon>Dikarya</taxon>
        <taxon>Ascomycota</taxon>
        <taxon>Saccharomycotina</taxon>
        <taxon>Saccharomycetes</taxon>
        <taxon>Saccharomycetales</taxon>
        <taxon>Saccharomycetaceae</taxon>
        <taxon>Maudiozyma</taxon>
    </lineage>
</organism>
<dbReference type="Proteomes" id="UP001377567">
    <property type="component" value="Unassembled WGS sequence"/>
</dbReference>
<protein>
    <recommendedName>
        <fullName evidence="9">DUF1682 domain-containing protein</fullName>
    </recommendedName>
</protein>
<reference evidence="7 8" key="1">
    <citation type="journal article" date="2023" name="Elife">
        <title>Identification of key yeast species and microbe-microbe interactions impacting larval growth of Drosophila in the wild.</title>
        <authorList>
            <person name="Mure A."/>
            <person name="Sugiura Y."/>
            <person name="Maeda R."/>
            <person name="Honda K."/>
            <person name="Sakurai N."/>
            <person name="Takahashi Y."/>
            <person name="Watada M."/>
            <person name="Katoh T."/>
            <person name="Gotoh A."/>
            <person name="Gotoh Y."/>
            <person name="Taniguchi I."/>
            <person name="Nakamura K."/>
            <person name="Hayashi T."/>
            <person name="Katayama T."/>
            <person name="Uemura T."/>
            <person name="Hattori Y."/>
        </authorList>
    </citation>
    <scope>NUCLEOTIDE SEQUENCE [LARGE SCALE GENOMIC DNA]</scope>
    <source>
        <strain evidence="7 8">KH-74</strain>
    </source>
</reference>
<gene>
    <name evidence="7" type="ORF">DAKH74_007510</name>
</gene>
<keyword evidence="2 6" id="KW-0812">Transmembrane</keyword>
<dbReference type="GO" id="GO:0005509">
    <property type="term" value="F:calcium ion binding"/>
    <property type="evidence" value="ECO:0007669"/>
    <property type="project" value="InterPro"/>
</dbReference>
<evidence type="ECO:0000256" key="2">
    <source>
        <dbReference type="ARBA" id="ARBA00022692"/>
    </source>
</evidence>
<feature type="region of interest" description="Disordered" evidence="5">
    <location>
        <begin position="366"/>
        <end position="411"/>
    </location>
</feature>
<evidence type="ECO:0000313" key="7">
    <source>
        <dbReference type="EMBL" id="GMM54135.1"/>
    </source>
</evidence>
<dbReference type="GO" id="GO:0005783">
    <property type="term" value="C:endoplasmic reticulum"/>
    <property type="evidence" value="ECO:0007669"/>
    <property type="project" value="InterPro"/>
</dbReference>
<evidence type="ECO:0000256" key="6">
    <source>
        <dbReference type="SAM" id="Phobius"/>
    </source>
</evidence>
<comment type="caution">
    <text evidence="7">The sequence shown here is derived from an EMBL/GenBank/DDBJ whole genome shotgun (WGS) entry which is preliminary data.</text>
</comment>
<dbReference type="AlphaFoldDB" id="A0AAV5RRQ8"/>
<feature type="compositionally biased region" description="Basic residues" evidence="5">
    <location>
        <begin position="401"/>
        <end position="411"/>
    </location>
</feature>
<evidence type="ECO:0000256" key="1">
    <source>
        <dbReference type="ARBA" id="ARBA00004167"/>
    </source>
</evidence>
<sequence>MNQTNGTASPLSVVLEYMNSLNRNYTSLPAEERVAMGFVRRVQSYNWTLELVFVGIVVFMIGLYKYGTSANVSRANKLFDSVHAFLRDELSFSRVGFTVPGSKDIIYMDQHLHTWMTSFATGRSCIDCINVNLHLFPRNNPLSMFLENVVGWYFPILAFDIDNEFCEVIVRPNGVYVASEAANVNSNAKELLTGSFKFIASIVNKRVMNQSRHDNYYLALTHTTDSDEIPEEYVYMCEMNQLSGFFGAYSKQGALNELLKQASDFLDFISFTDLPGEKPENVSVWNATRLQRCVIRTKVPTSKRDLDLLNRIIALVVEIYDNYTRVLVQKSEPAFITADMLKKTGNLRTIEQEKIAKAAREAALAAEKENQKDIEREKRRNLKKSGELEKLDKKMKEKRERRQRNKQKVRM</sequence>
<comment type="subcellular location">
    <subcellularLocation>
        <location evidence="1">Membrane</location>
        <topology evidence="1">Single-pass membrane protein</topology>
    </subcellularLocation>
</comment>
<dbReference type="PANTHER" id="PTHR12883:SF0">
    <property type="entry name" value="PAT COMPLEX SUBUNIT CCDC47"/>
    <property type="match status" value="1"/>
</dbReference>
<dbReference type="Pfam" id="PF07946">
    <property type="entry name" value="CCDC47"/>
    <property type="match status" value="1"/>
</dbReference>
<dbReference type="EMBL" id="BTGD01000001">
    <property type="protein sequence ID" value="GMM54135.1"/>
    <property type="molecule type" value="Genomic_DNA"/>
</dbReference>
<evidence type="ECO:0000256" key="5">
    <source>
        <dbReference type="SAM" id="MobiDB-lite"/>
    </source>
</evidence>
<name>A0AAV5RRQ8_MAUHU</name>
<evidence type="ECO:0000256" key="3">
    <source>
        <dbReference type="ARBA" id="ARBA00022989"/>
    </source>
</evidence>
<accession>A0AAV5RRQ8</accession>
<feature type="transmembrane region" description="Helical" evidence="6">
    <location>
        <begin position="45"/>
        <end position="64"/>
    </location>
</feature>
<keyword evidence="4 6" id="KW-0472">Membrane</keyword>
<feature type="compositionally biased region" description="Basic and acidic residues" evidence="5">
    <location>
        <begin position="366"/>
        <end position="400"/>
    </location>
</feature>
<evidence type="ECO:0008006" key="9">
    <source>
        <dbReference type="Google" id="ProtNLM"/>
    </source>
</evidence>
<keyword evidence="8" id="KW-1185">Reference proteome</keyword>
<proteinExistence type="predicted"/>
<dbReference type="PANTHER" id="PTHR12883">
    <property type="entry name" value="ADIPOCYTE-SPECIFIC PROTEIN 4-RELATED"/>
    <property type="match status" value="1"/>
</dbReference>
<dbReference type="InterPro" id="IPR012879">
    <property type="entry name" value="CCDC47"/>
</dbReference>
<dbReference type="GO" id="GO:0032469">
    <property type="term" value="P:endoplasmic reticulum calcium ion homeostasis"/>
    <property type="evidence" value="ECO:0007669"/>
    <property type="project" value="InterPro"/>
</dbReference>
<dbReference type="GO" id="GO:0016020">
    <property type="term" value="C:membrane"/>
    <property type="evidence" value="ECO:0007669"/>
    <property type="project" value="UniProtKB-SubCell"/>
</dbReference>
<keyword evidence="3 6" id="KW-1133">Transmembrane helix</keyword>
<evidence type="ECO:0000256" key="4">
    <source>
        <dbReference type="ARBA" id="ARBA00023136"/>
    </source>
</evidence>